<protein>
    <recommendedName>
        <fullName evidence="7">P53 and DNA damage-regulated protein 1</fullName>
    </recommendedName>
</protein>
<evidence type="ECO:0000313" key="6">
    <source>
        <dbReference type="Proteomes" id="UP001140217"/>
    </source>
</evidence>
<keyword evidence="2" id="KW-0963">Cytoplasm</keyword>
<dbReference type="AlphaFoldDB" id="A0A9W8LIH4"/>
<comment type="subcellular location">
    <subcellularLocation>
        <location evidence="1">Cytoplasm</location>
    </subcellularLocation>
</comment>
<feature type="region of interest" description="Disordered" evidence="4">
    <location>
        <begin position="30"/>
        <end position="53"/>
    </location>
</feature>
<evidence type="ECO:0000256" key="1">
    <source>
        <dbReference type="ARBA" id="ARBA00004496"/>
    </source>
</evidence>
<accession>A0A9W8LIH4</accession>
<evidence type="ECO:0000256" key="4">
    <source>
        <dbReference type="SAM" id="MobiDB-lite"/>
    </source>
</evidence>
<evidence type="ECO:0000256" key="2">
    <source>
        <dbReference type="ARBA" id="ARBA00022490"/>
    </source>
</evidence>
<feature type="compositionally biased region" description="Basic and acidic residues" evidence="4">
    <location>
        <begin position="30"/>
        <end position="46"/>
    </location>
</feature>
<dbReference type="EMBL" id="JANBUL010000141">
    <property type="protein sequence ID" value="KAJ2780356.1"/>
    <property type="molecule type" value="Genomic_DNA"/>
</dbReference>
<dbReference type="PANTHER" id="PTHR21162:SF0">
    <property type="entry name" value="P53 AND DNA DAMAGE-REGULATED PROTEIN 1"/>
    <property type="match status" value="1"/>
</dbReference>
<proteinExistence type="predicted"/>
<comment type="caution">
    <text evidence="5">The sequence shown here is derived from an EMBL/GenBank/DDBJ whole genome shotgun (WGS) entry which is preliminary data.</text>
</comment>
<keyword evidence="3" id="KW-0143">Chaperone</keyword>
<gene>
    <name evidence="5" type="ORF">H4R18_003488</name>
</gene>
<dbReference type="GO" id="GO:0005737">
    <property type="term" value="C:cytoplasm"/>
    <property type="evidence" value="ECO:0007669"/>
    <property type="project" value="UniProtKB-SubCell"/>
</dbReference>
<dbReference type="PANTHER" id="PTHR21162">
    <property type="entry name" value="P53 AND DNA DAMAGE-REGULATED PROTEIN"/>
    <property type="match status" value="1"/>
</dbReference>
<organism evidence="5 6">
    <name type="scientific">Coemansia javaensis</name>
    <dbReference type="NCBI Taxonomy" id="2761396"/>
    <lineage>
        <taxon>Eukaryota</taxon>
        <taxon>Fungi</taxon>
        <taxon>Fungi incertae sedis</taxon>
        <taxon>Zoopagomycota</taxon>
        <taxon>Kickxellomycotina</taxon>
        <taxon>Kickxellomycetes</taxon>
        <taxon>Kickxellales</taxon>
        <taxon>Kickxellaceae</taxon>
        <taxon>Coemansia</taxon>
    </lineage>
</organism>
<dbReference type="Proteomes" id="UP001140217">
    <property type="component" value="Unassembled WGS sequence"/>
</dbReference>
<keyword evidence="6" id="KW-1185">Reference proteome</keyword>
<dbReference type="InterPro" id="IPR030482">
    <property type="entry name" value="PDRG1"/>
</dbReference>
<name>A0A9W8LIH4_9FUNG</name>
<reference evidence="5" key="1">
    <citation type="submission" date="2022-07" db="EMBL/GenBank/DDBJ databases">
        <title>Phylogenomic reconstructions and comparative analyses of Kickxellomycotina fungi.</title>
        <authorList>
            <person name="Reynolds N.K."/>
            <person name="Stajich J.E."/>
            <person name="Barry K."/>
            <person name="Grigoriev I.V."/>
            <person name="Crous P."/>
            <person name="Smith M.E."/>
        </authorList>
    </citation>
    <scope>NUCLEOTIDE SEQUENCE</scope>
    <source>
        <strain evidence="5">NBRC 105414</strain>
    </source>
</reference>
<sequence length="109" mass="12277">MEAARRRQRLEALAEDVLADRQLAADYARKKQENSDALHRLREQARRTRPGSRLATSTLSMGDFFLVVPTATAQDMVAGAQRELEAAIGEVRQRLESNARRLRELQSSA</sequence>
<evidence type="ECO:0008006" key="7">
    <source>
        <dbReference type="Google" id="ProtNLM"/>
    </source>
</evidence>
<evidence type="ECO:0000313" key="5">
    <source>
        <dbReference type="EMBL" id="KAJ2780356.1"/>
    </source>
</evidence>
<dbReference type="OrthoDB" id="20282at2759"/>
<evidence type="ECO:0000256" key="3">
    <source>
        <dbReference type="ARBA" id="ARBA00023186"/>
    </source>
</evidence>